<feature type="domain" description="TRAF-type" evidence="19">
    <location>
        <begin position="116"/>
        <end position="180"/>
    </location>
</feature>
<dbReference type="EMBL" id="LSMT01000025">
    <property type="protein sequence ID" value="PFX32250.1"/>
    <property type="molecule type" value="Genomic_DNA"/>
</dbReference>
<evidence type="ECO:0000256" key="5">
    <source>
        <dbReference type="ARBA" id="ARBA00022574"/>
    </source>
</evidence>
<keyword evidence="11 15" id="KW-0862">Zinc</keyword>
<dbReference type="GO" id="GO:0008270">
    <property type="term" value="F:zinc ion binding"/>
    <property type="evidence" value="ECO:0007669"/>
    <property type="project" value="UniProtKB-KW"/>
</dbReference>
<dbReference type="InterPro" id="IPR037103">
    <property type="entry name" value="Tubulin/FtsZ-like_C"/>
</dbReference>
<evidence type="ECO:0000256" key="7">
    <source>
        <dbReference type="ARBA" id="ARBA00022723"/>
    </source>
</evidence>
<dbReference type="PROSITE" id="PS00678">
    <property type="entry name" value="WD_REPEATS_1"/>
    <property type="match status" value="3"/>
</dbReference>
<comment type="subcellular location">
    <subcellularLocation>
        <location evidence="2">Cytoplasm</location>
        <location evidence="2">Cytoskeleton</location>
    </subcellularLocation>
</comment>
<evidence type="ECO:0000256" key="16">
    <source>
        <dbReference type="PROSITE-ProRule" id="PRU00221"/>
    </source>
</evidence>
<dbReference type="InterPro" id="IPR017907">
    <property type="entry name" value="Znf_RING_CS"/>
</dbReference>
<gene>
    <name evidence="20" type="ORF">AWC38_SpisGene2882</name>
</gene>
<keyword evidence="9" id="KW-0547">Nucleotide-binding</keyword>
<dbReference type="SMART" id="SM00320">
    <property type="entry name" value="WD40"/>
    <property type="match status" value="7"/>
</dbReference>
<dbReference type="InterPro" id="IPR003613">
    <property type="entry name" value="Ubox_domain"/>
</dbReference>
<protein>
    <submittedName>
        <fullName evidence="20">Tubulin beta chain</fullName>
    </submittedName>
</protein>
<feature type="repeat" description="WD" evidence="16">
    <location>
        <begin position="564"/>
        <end position="595"/>
    </location>
</feature>
<dbReference type="FunFam" id="1.10.287.600:FF:000006">
    <property type="entry name" value="Tubulin beta chain"/>
    <property type="match status" value="1"/>
</dbReference>
<dbReference type="SUPFAM" id="SSF50978">
    <property type="entry name" value="WD40 repeat-like"/>
    <property type="match status" value="1"/>
</dbReference>
<evidence type="ECO:0000313" key="21">
    <source>
        <dbReference type="Proteomes" id="UP000225706"/>
    </source>
</evidence>
<feature type="repeat" description="WD" evidence="16">
    <location>
        <begin position="522"/>
        <end position="563"/>
    </location>
</feature>
<dbReference type="PROSITE" id="PS50082">
    <property type="entry name" value="WD_REPEATS_2"/>
    <property type="match status" value="3"/>
</dbReference>
<dbReference type="Gene3D" id="3.30.40.10">
    <property type="entry name" value="Zinc/RING finger domain, C3HC4 (zinc finger)"/>
    <property type="match status" value="2"/>
</dbReference>
<evidence type="ECO:0000259" key="18">
    <source>
        <dbReference type="PROSITE" id="PS50089"/>
    </source>
</evidence>
<accession>A0A2B4STP4</accession>
<dbReference type="SMART" id="SM00865">
    <property type="entry name" value="Tubulin_C"/>
    <property type="match status" value="1"/>
</dbReference>
<keyword evidence="5 16" id="KW-0853">WD repeat</keyword>
<dbReference type="SUPFAM" id="SSF57850">
    <property type="entry name" value="RING/U-box"/>
    <property type="match status" value="1"/>
</dbReference>
<dbReference type="Gene3D" id="3.30.1330.20">
    <property type="entry name" value="Tubulin/FtsZ, C-terminal domain"/>
    <property type="match status" value="1"/>
</dbReference>
<dbReference type="InterPro" id="IPR020472">
    <property type="entry name" value="WD40_PAC1"/>
</dbReference>
<dbReference type="PROSITE" id="PS00227">
    <property type="entry name" value="TUBULIN"/>
    <property type="match status" value="1"/>
</dbReference>
<dbReference type="InterPro" id="IPR036525">
    <property type="entry name" value="Tubulin/FtsZ_GTPase_sf"/>
</dbReference>
<dbReference type="PROSITE" id="PS50294">
    <property type="entry name" value="WD_REPEATS_REGION"/>
    <property type="match status" value="2"/>
</dbReference>
<dbReference type="PRINTS" id="PR00320">
    <property type="entry name" value="GPROTEINBRPT"/>
</dbReference>
<dbReference type="InterPro" id="IPR023123">
    <property type="entry name" value="Tubulin_C"/>
</dbReference>
<dbReference type="PROSITE" id="PS00518">
    <property type="entry name" value="ZF_RING_1"/>
    <property type="match status" value="1"/>
</dbReference>
<evidence type="ECO:0000256" key="8">
    <source>
        <dbReference type="ARBA" id="ARBA00022737"/>
    </source>
</evidence>
<dbReference type="Pfam" id="PF00091">
    <property type="entry name" value="Tubulin"/>
    <property type="match status" value="1"/>
</dbReference>
<evidence type="ECO:0000256" key="13">
    <source>
        <dbReference type="ARBA" id="ARBA00023134"/>
    </source>
</evidence>
<dbReference type="InterPro" id="IPR003008">
    <property type="entry name" value="Tubulin_FtsZ_GTPase"/>
</dbReference>
<dbReference type="Proteomes" id="UP000225706">
    <property type="component" value="Unassembled WGS sequence"/>
</dbReference>
<dbReference type="GO" id="GO:0003924">
    <property type="term" value="F:GTPase activity"/>
    <property type="evidence" value="ECO:0007669"/>
    <property type="project" value="InterPro"/>
</dbReference>
<dbReference type="InterPro" id="IPR008280">
    <property type="entry name" value="Tub_FtsZ_C"/>
</dbReference>
<dbReference type="SMART" id="SM00864">
    <property type="entry name" value="Tubulin"/>
    <property type="match status" value="1"/>
</dbReference>
<dbReference type="FunFam" id="3.30.1330.20:FF:000002">
    <property type="entry name" value="Tubulin beta chain"/>
    <property type="match status" value="1"/>
</dbReference>
<feature type="region of interest" description="Disordered" evidence="17">
    <location>
        <begin position="995"/>
        <end position="1018"/>
    </location>
</feature>
<dbReference type="GO" id="GO:0005200">
    <property type="term" value="F:structural constituent of cytoskeleton"/>
    <property type="evidence" value="ECO:0007669"/>
    <property type="project" value="InterPro"/>
</dbReference>
<sequence length="1018" mass="113941">MLPTKFVVQPSESLKCPICRELFRDPVISTQCGHTFCRNCIRNGVPLTGNSSTKCPLDGTILQRSHLVSNLAVRGQIEDLLIHCRHGLTRSDSEEDFDIDSSGCQERISFGRRREHEDLCGFALVPCPNSSNQCGKFRRKCLEEHLKVCAQYRCQYSVKGCEHVGTKQNVEEHAEECKYKHSSDLVRCQALHSESSEELRSSLKVLSDRVSWLENNQDALVTQVEQCNSAISRLSETVEDLAFQVEQLSVILKRSSLYREMSITSIPETINSSQSTSPDDTTSYSHAHKSLVRLKTSPSAHQDVWGIPCVFKCIGTLRGHRGTIWSMVSKGHRLFSAGGDQVIKVWNVENVRLAKCTEVLEGHTDDIHTMCVGGGKLYSAGSDQAIISWNLENLTLYKKVENAHDNIICAIVYNGQYLFTSSHSCIKVWNASTLEEIHEMTDLHHWVRALALDAKREKLYSGSHNVVHIWDATGSFSLWDTIDHSLGSVYSLAVTKHFILVGTYNQNIHVYDVNTYQSIKALVGHIGTVTGLAPAVTGKLLFSASYDTTVQVWNLDTMLPMQTLSRHEGSVNCVVIHKDMLLSGSEDMEIKFWEVISDEHGIDPTGTYHGDSDLQLERINVYYNEATGGKYVPRAVLVDLEPGTMDSVRSGPFGQIFRPDNFVFGQSGAGNNWAKGHYTEGAELIDSVLDVVRKEAEGCDCVQGFQLTHSLGGGTGSGMGTLLISKIREEYPDRIMNTFSVVPSPKVSDTVVEPYNATLSVHQLVENTDETYCIDNEALYDICFRTLKLTTPTYGDLNHLVSATMSGVTTCLRFPGQLNADLRKLAVNMVPFPRLHFFMPGFAPLTSRGSQQYRALTVPELTQQMFDAKNMMAACDPRHGRYLTVAAMFRGRMSMKEVDEQMLNVQNKNSSYFVEWIPNNVKTAVCDIPPRGLKMSSTFIGNSTAIQELFKRISEQFTAMFRRKAFLHWYTGEGMDEMEFTEAESNMNDLVSEYQQYQDATAEDEGEFDEEEDEGEAA</sequence>
<evidence type="ECO:0000256" key="6">
    <source>
        <dbReference type="ARBA" id="ARBA00022701"/>
    </source>
</evidence>
<evidence type="ECO:0000256" key="12">
    <source>
        <dbReference type="ARBA" id="ARBA00022842"/>
    </source>
</evidence>
<dbReference type="InterPro" id="IPR017975">
    <property type="entry name" value="Tubulin_CS"/>
</dbReference>
<dbReference type="Pfam" id="PF00400">
    <property type="entry name" value="WD40"/>
    <property type="match status" value="2"/>
</dbReference>
<keyword evidence="21" id="KW-1185">Reference proteome</keyword>
<keyword evidence="4" id="KW-0963">Cytoplasm</keyword>
<dbReference type="SUPFAM" id="SSF49599">
    <property type="entry name" value="TRAF domain-like"/>
    <property type="match status" value="1"/>
</dbReference>
<evidence type="ECO:0000256" key="2">
    <source>
        <dbReference type="ARBA" id="ARBA00004245"/>
    </source>
</evidence>
<dbReference type="InterPro" id="IPR001680">
    <property type="entry name" value="WD40_rpt"/>
</dbReference>
<dbReference type="InterPro" id="IPR019775">
    <property type="entry name" value="WD40_repeat_CS"/>
</dbReference>
<dbReference type="OrthoDB" id="10250004at2759"/>
<dbReference type="GO" id="GO:0005874">
    <property type="term" value="C:microtubule"/>
    <property type="evidence" value="ECO:0007669"/>
    <property type="project" value="UniProtKB-KW"/>
</dbReference>
<dbReference type="GO" id="GO:0004842">
    <property type="term" value="F:ubiquitin-protein transferase activity"/>
    <property type="evidence" value="ECO:0007669"/>
    <property type="project" value="InterPro"/>
</dbReference>
<dbReference type="STRING" id="50429.A0A2B4STP4"/>
<evidence type="ECO:0000256" key="11">
    <source>
        <dbReference type="ARBA" id="ARBA00022833"/>
    </source>
</evidence>
<reference evidence="21" key="1">
    <citation type="journal article" date="2017" name="bioRxiv">
        <title>Comparative analysis of the genomes of Stylophora pistillata and Acropora digitifera provides evidence for extensive differences between species of corals.</title>
        <authorList>
            <person name="Voolstra C.R."/>
            <person name="Li Y."/>
            <person name="Liew Y.J."/>
            <person name="Baumgarten S."/>
            <person name="Zoccola D."/>
            <person name="Flot J.-F."/>
            <person name="Tambutte S."/>
            <person name="Allemand D."/>
            <person name="Aranda M."/>
        </authorList>
    </citation>
    <scope>NUCLEOTIDE SEQUENCE [LARGE SCALE GENOMIC DNA]</scope>
</reference>
<evidence type="ECO:0000313" key="20">
    <source>
        <dbReference type="EMBL" id="PFX32250.1"/>
    </source>
</evidence>
<proteinExistence type="inferred from homology"/>
<dbReference type="FunFam" id="3.40.50.1440:FF:000003">
    <property type="entry name" value="Tubulin beta chain"/>
    <property type="match status" value="1"/>
</dbReference>
<keyword evidence="8" id="KW-0677">Repeat</keyword>
<dbReference type="InterPro" id="IPR036322">
    <property type="entry name" value="WD40_repeat_dom_sf"/>
</dbReference>
<dbReference type="Gene3D" id="1.10.287.600">
    <property type="entry name" value="Helix hairpin bin"/>
    <property type="match status" value="1"/>
</dbReference>
<dbReference type="PRINTS" id="PR01163">
    <property type="entry name" value="BETATUBULIN"/>
</dbReference>
<dbReference type="CDD" id="cd02187">
    <property type="entry name" value="beta_tubulin"/>
    <property type="match status" value="1"/>
</dbReference>
<evidence type="ECO:0000256" key="14">
    <source>
        <dbReference type="ARBA" id="ARBA00023212"/>
    </source>
</evidence>
<evidence type="ECO:0000256" key="9">
    <source>
        <dbReference type="ARBA" id="ARBA00022741"/>
    </source>
</evidence>
<keyword evidence="6" id="KW-0493">Microtubule</keyword>
<comment type="cofactor">
    <cofactor evidence="1">
        <name>Mg(2+)</name>
        <dbReference type="ChEBI" id="CHEBI:18420"/>
    </cofactor>
</comment>
<evidence type="ECO:0000256" key="15">
    <source>
        <dbReference type="PROSITE-ProRule" id="PRU00207"/>
    </source>
</evidence>
<dbReference type="CDD" id="cd00200">
    <property type="entry name" value="WD40"/>
    <property type="match status" value="1"/>
</dbReference>
<dbReference type="GO" id="GO:0007017">
    <property type="term" value="P:microtubule-based process"/>
    <property type="evidence" value="ECO:0007669"/>
    <property type="project" value="InterPro"/>
</dbReference>
<keyword evidence="14" id="KW-0206">Cytoskeleton</keyword>
<evidence type="ECO:0000256" key="10">
    <source>
        <dbReference type="ARBA" id="ARBA00022771"/>
    </source>
</evidence>
<keyword evidence="10 15" id="KW-0863">Zinc-finger</keyword>
<dbReference type="SMART" id="SM00504">
    <property type="entry name" value="Ubox"/>
    <property type="match status" value="1"/>
</dbReference>
<dbReference type="InterPro" id="IPR000217">
    <property type="entry name" value="Tubulin"/>
</dbReference>
<dbReference type="InterPro" id="IPR002453">
    <property type="entry name" value="Beta_tubulin"/>
</dbReference>
<dbReference type="SMART" id="SM00184">
    <property type="entry name" value="RING"/>
    <property type="match status" value="1"/>
</dbReference>
<dbReference type="GO" id="GO:0005525">
    <property type="term" value="F:GTP binding"/>
    <property type="evidence" value="ECO:0007669"/>
    <property type="project" value="UniProtKB-KW"/>
</dbReference>
<feature type="repeat" description="WD" evidence="16">
    <location>
        <begin position="317"/>
        <end position="356"/>
    </location>
</feature>
<organism evidence="20 21">
    <name type="scientific">Stylophora pistillata</name>
    <name type="common">Smooth cauliflower coral</name>
    <dbReference type="NCBI Taxonomy" id="50429"/>
    <lineage>
        <taxon>Eukaryota</taxon>
        <taxon>Metazoa</taxon>
        <taxon>Cnidaria</taxon>
        <taxon>Anthozoa</taxon>
        <taxon>Hexacorallia</taxon>
        <taxon>Scleractinia</taxon>
        <taxon>Astrocoeniina</taxon>
        <taxon>Pocilloporidae</taxon>
        <taxon>Stylophora</taxon>
    </lineage>
</organism>
<evidence type="ECO:0000259" key="19">
    <source>
        <dbReference type="PROSITE" id="PS50145"/>
    </source>
</evidence>
<dbReference type="Pfam" id="PF13445">
    <property type="entry name" value="zf-RING_UBOX"/>
    <property type="match status" value="1"/>
</dbReference>
<dbReference type="AlphaFoldDB" id="A0A2B4STP4"/>
<comment type="caution">
    <text evidence="20">The sequence shown here is derived from an EMBL/GenBank/DDBJ whole genome shotgun (WGS) entry which is preliminary data.</text>
</comment>
<feature type="domain" description="RING-type" evidence="18">
    <location>
        <begin position="16"/>
        <end position="58"/>
    </location>
</feature>
<dbReference type="GO" id="GO:0016567">
    <property type="term" value="P:protein ubiquitination"/>
    <property type="evidence" value="ECO:0007669"/>
    <property type="project" value="InterPro"/>
</dbReference>
<dbReference type="PANTHER" id="PTHR11588">
    <property type="entry name" value="TUBULIN"/>
    <property type="match status" value="1"/>
</dbReference>
<keyword evidence="13" id="KW-0342">GTP-binding</keyword>
<feature type="compositionally biased region" description="Acidic residues" evidence="17">
    <location>
        <begin position="1001"/>
        <end position="1018"/>
    </location>
</feature>
<evidence type="ECO:0000256" key="1">
    <source>
        <dbReference type="ARBA" id="ARBA00001946"/>
    </source>
</evidence>
<dbReference type="PROSITE" id="PS50145">
    <property type="entry name" value="ZF_TRAF"/>
    <property type="match status" value="1"/>
</dbReference>
<dbReference type="PRINTS" id="PR01161">
    <property type="entry name" value="TUBULIN"/>
</dbReference>
<dbReference type="InterPro" id="IPR015943">
    <property type="entry name" value="WD40/YVTN_repeat-like_dom_sf"/>
</dbReference>
<dbReference type="Pfam" id="PF03953">
    <property type="entry name" value="Tubulin_C"/>
    <property type="match status" value="1"/>
</dbReference>
<dbReference type="SUPFAM" id="SSF52490">
    <property type="entry name" value="Tubulin nucleotide-binding domain-like"/>
    <property type="match status" value="1"/>
</dbReference>
<dbReference type="SUPFAM" id="SSF55307">
    <property type="entry name" value="Tubulin C-terminal domain-like"/>
    <property type="match status" value="1"/>
</dbReference>
<evidence type="ECO:0000256" key="3">
    <source>
        <dbReference type="ARBA" id="ARBA00009636"/>
    </source>
</evidence>
<keyword evidence="7 15" id="KW-0479">Metal-binding</keyword>
<dbReference type="Gene3D" id="2.130.10.10">
    <property type="entry name" value="YVTN repeat-like/Quinoprotein amine dehydrogenase"/>
    <property type="match status" value="2"/>
</dbReference>
<dbReference type="InterPro" id="IPR013083">
    <property type="entry name" value="Znf_RING/FYVE/PHD"/>
</dbReference>
<evidence type="ECO:0000256" key="17">
    <source>
        <dbReference type="SAM" id="MobiDB-lite"/>
    </source>
</evidence>
<dbReference type="PROSITE" id="PS50089">
    <property type="entry name" value="ZF_RING_2"/>
    <property type="match status" value="1"/>
</dbReference>
<dbReference type="InterPro" id="IPR018316">
    <property type="entry name" value="Tubulin/FtsZ_2-layer-sand-dom"/>
</dbReference>
<feature type="zinc finger region" description="TRAF-type" evidence="15">
    <location>
        <begin position="116"/>
        <end position="180"/>
    </location>
</feature>
<dbReference type="InterPro" id="IPR001293">
    <property type="entry name" value="Znf_TRAF"/>
</dbReference>
<name>A0A2B4STP4_STYPI</name>
<dbReference type="InterPro" id="IPR001841">
    <property type="entry name" value="Znf_RING"/>
</dbReference>
<keyword evidence="12" id="KW-0460">Magnesium</keyword>
<dbReference type="InterPro" id="IPR027370">
    <property type="entry name" value="Znf-RING_euk"/>
</dbReference>
<comment type="similarity">
    <text evidence="3">Belongs to the tubulin family.</text>
</comment>
<dbReference type="Gene3D" id="3.40.50.1440">
    <property type="entry name" value="Tubulin/FtsZ, GTPase domain"/>
    <property type="match status" value="1"/>
</dbReference>
<evidence type="ECO:0000256" key="4">
    <source>
        <dbReference type="ARBA" id="ARBA00022490"/>
    </source>
</evidence>